<dbReference type="AlphaFoldDB" id="D3S3J7"/>
<dbReference type="PaxDb" id="589924-Ferp_0659"/>
<organism evidence="1 2">
    <name type="scientific">Ferroglobus placidus (strain DSM 10642 / AEDII12DO)</name>
    <dbReference type="NCBI Taxonomy" id="589924"/>
    <lineage>
        <taxon>Archaea</taxon>
        <taxon>Methanobacteriati</taxon>
        <taxon>Methanobacteriota</taxon>
        <taxon>Archaeoglobi</taxon>
        <taxon>Archaeoglobales</taxon>
        <taxon>Archaeoglobaceae</taxon>
        <taxon>Ferroglobus</taxon>
    </lineage>
</organism>
<dbReference type="KEGG" id="fpl:Ferp_0659"/>
<protein>
    <submittedName>
        <fullName evidence="1">Uncharacterized protein</fullName>
    </submittedName>
</protein>
<dbReference type="OrthoDB" id="385316at2157"/>
<dbReference type="RefSeq" id="WP_012965176.1">
    <property type="nucleotide sequence ID" value="NC_013849.1"/>
</dbReference>
<dbReference type="GeneID" id="8778163"/>
<reference evidence="1 2" key="2">
    <citation type="journal article" date="2011" name="Stand. Genomic Sci.">
        <title>Complete genome sequence of Ferroglobus placidus AEDII12DO.</title>
        <authorList>
            <person name="Anderson I."/>
            <person name="Risso C."/>
            <person name="Holmes D."/>
            <person name="Lucas S."/>
            <person name="Copeland A."/>
            <person name="Lapidus A."/>
            <person name="Cheng J.F."/>
            <person name="Bruce D."/>
            <person name="Goodwin L."/>
            <person name="Pitluck S."/>
            <person name="Saunders E."/>
            <person name="Brettin T."/>
            <person name="Detter J.C."/>
            <person name="Han C."/>
            <person name="Tapia R."/>
            <person name="Larimer F."/>
            <person name="Land M."/>
            <person name="Hauser L."/>
            <person name="Woyke T."/>
            <person name="Lovley D."/>
            <person name="Kyrpides N."/>
            <person name="Ivanova N."/>
        </authorList>
    </citation>
    <scope>NUCLEOTIDE SEQUENCE [LARGE SCALE GENOMIC DNA]</scope>
    <source>
        <strain evidence="2">DSM 10642 / AEDII12DO</strain>
    </source>
</reference>
<dbReference type="HOGENOM" id="CLU_1631573_0_0_2"/>
<keyword evidence="2" id="KW-1185">Reference proteome</keyword>
<reference evidence="2" key="1">
    <citation type="submission" date="2010-02" db="EMBL/GenBank/DDBJ databases">
        <title>Complete sequence of Ferroglobus placidus DSM 10642.</title>
        <authorList>
            <consortium name="US DOE Joint Genome Institute"/>
            <person name="Lucas S."/>
            <person name="Copeland A."/>
            <person name="Lapidus A."/>
            <person name="Cheng J.-F."/>
            <person name="Bruce D."/>
            <person name="Goodwin L."/>
            <person name="Pitluck S."/>
            <person name="Saunders E."/>
            <person name="Brettin T."/>
            <person name="Detter J.C."/>
            <person name="Han C."/>
            <person name="Tapia R."/>
            <person name="Larimer F."/>
            <person name="Land M."/>
            <person name="Hauser L."/>
            <person name="Kyrpides N."/>
            <person name="Ivanova N."/>
            <person name="Holmes D."/>
            <person name="Lovley D."/>
            <person name="Kyrpides N."/>
            <person name="Anderson I.J."/>
            <person name="Woyke T."/>
        </authorList>
    </citation>
    <scope>NUCLEOTIDE SEQUENCE [LARGE SCALE GENOMIC DNA]</scope>
    <source>
        <strain evidence="2">DSM 10642 / AEDII12DO</strain>
    </source>
</reference>
<name>D3S3J7_FERPA</name>
<dbReference type="Proteomes" id="UP000002613">
    <property type="component" value="Chromosome"/>
</dbReference>
<evidence type="ECO:0000313" key="1">
    <source>
        <dbReference type="EMBL" id="ADC64830.1"/>
    </source>
</evidence>
<dbReference type="EMBL" id="CP001899">
    <property type="protein sequence ID" value="ADC64830.1"/>
    <property type="molecule type" value="Genomic_DNA"/>
</dbReference>
<gene>
    <name evidence="1" type="ordered locus">Ferp_0659</name>
</gene>
<dbReference type="eggNOG" id="ENOG502N57M">
    <property type="taxonomic scope" value="Archaea"/>
</dbReference>
<evidence type="ECO:0000313" key="2">
    <source>
        <dbReference type="Proteomes" id="UP000002613"/>
    </source>
</evidence>
<accession>D3S3J7</accession>
<proteinExistence type="predicted"/>
<sequence>MYVEGDTLIVDEKIVEGNLTHKVIRFNLPCKVKGFVKAEKVECVNLEVFSFIQAEDVRAAKHIFSYSYIKAGVISAGGFIKAREIFAREVEAEWYIEAEKIRAGKIEARKSILAKSIEAEKVIAGTTVKAEEIKCSYLKAWELVAKKAEVERMDVKKLKYKA</sequence>